<evidence type="ECO:0000313" key="2">
    <source>
        <dbReference type="Proteomes" id="UP000017836"/>
    </source>
</evidence>
<protein>
    <submittedName>
        <fullName evidence="1">Uncharacterized protein</fullName>
    </submittedName>
</protein>
<dbReference type="PROSITE" id="PS51257">
    <property type="entry name" value="PROKAR_LIPOPROTEIN"/>
    <property type="match status" value="1"/>
</dbReference>
<dbReference type="AlphaFoldDB" id="W1PCK0"/>
<gene>
    <name evidence="1" type="ORF">AMTR_s00007p00191960</name>
</gene>
<keyword evidence="2" id="KW-1185">Reference proteome</keyword>
<accession>W1PCK0</accession>
<dbReference type="Proteomes" id="UP000017836">
    <property type="component" value="Unassembled WGS sequence"/>
</dbReference>
<dbReference type="EMBL" id="KI394011">
    <property type="protein sequence ID" value="ERN05351.1"/>
    <property type="molecule type" value="Genomic_DNA"/>
</dbReference>
<dbReference type="HOGENOM" id="CLU_1463201_0_0_1"/>
<proteinExistence type="predicted"/>
<organism evidence="1 2">
    <name type="scientific">Amborella trichopoda</name>
    <dbReference type="NCBI Taxonomy" id="13333"/>
    <lineage>
        <taxon>Eukaryota</taxon>
        <taxon>Viridiplantae</taxon>
        <taxon>Streptophyta</taxon>
        <taxon>Embryophyta</taxon>
        <taxon>Tracheophyta</taxon>
        <taxon>Spermatophyta</taxon>
        <taxon>Magnoliopsida</taxon>
        <taxon>Amborellales</taxon>
        <taxon>Amborellaceae</taxon>
        <taxon>Amborella</taxon>
    </lineage>
</organism>
<evidence type="ECO:0000313" key="1">
    <source>
        <dbReference type="EMBL" id="ERN05351.1"/>
    </source>
</evidence>
<reference evidence="2" key="1">
    <citation type="journal article" date="2013" name="Science">
        <title>The Amborella genome and the evolution of flowering plants.</title>
        <authorList>
            <consortium name="Amborella Genome Project"/>
        </authorList>
    </citation>
    <scope>NUCLEOTIDE SEQUENCE [LARGE SCALE GENOMIC DNA]</scope>
</reference>
<dbReference type="Gramene" id="ERN05351">
    <property type="protein sequence ID" value="ERN05351"/>
    <property type="gene ID" value="AMTR_s00007p00191960"/>
</dbReference>
<sequence>MRPFPTTLSSCTPFITLASCAPFLSLLPCAPFLTLLPCAPFLTPLSFAPFLIPLPCAIYPTQLHLCKPIAVCLSRHKTAVPYPPPLSQSLCSTCNSPPLLPSSAPQLSATTIRQPLCCCPCLKVPATTSTHTLLRPFLPLCRFSLSSLPMLCSSAVQPPYLRHLPDLYFAAPSLPVAATTYLRHH</sequence>
<name>W1PCK0_AMBTC</name>